<sequence length="109" mass="12571">MISSDLIRGYNDLFILQILSWGDSYGYEIGKQITQLSRGAYIIKETTLYTAFNRLAKAQWIESYPGQESNGRARTYYRLTAKGQDALQMKVQEWQVVQEVVKNILKGEL</sequence>
<dbReference type="Gene3D" id="1.10.10.10">
    <property type="entry name" value="Winged helix-like DNA-binding domain superfamily/Winged helix DNA-binding domain"/>
    <property type="match status" value="1"/>
</dbReference>
<evidence type="ECO:0000259" key="1">
    <source>
        <dbReference type="Pfam" id="PF03551"/>
    </source>
</evidence>
<dbReference type="Proteomes" id="UP000006190">
    <property type="component" value="Unassembled WGS sequence"/>
</dbReference>
<name>H3NIV9_9LACT</name>
<dbReference type="InterPro" id="IPR005149">
    <property type="entry name" value="Tscrpt_reg_PadR_N"/>
</dbReference>
<dbReference type="InterPro" id="IPR036390">
    <property type="entry name" value="WH_DNA-bd_sf"/>
</dbReference>
<feature type="domain" description="Transcription regulator PadR N-terminal" evidence="1">
    <location>
        <begin position="15"/>
        <end position="88"/>
    </location>
</feature>
<dbReference type="InterPro" id="IPR052509">
    <property type="entry name" value="Metal_resp_DNA-bind_regulator"/>
</dbReference>
<dbReference type="InterPro" id="IPR036388">
    <property type="entry name" value="WH-like_DNA-bd_sf"/>
</dbReference>
<comment type="caution">
    <text evidence="2">The sequence shown here is derived from an EMBL/GenBank/DDBJ whole genome shotgun (WGS) entry which is preliminary data.</text>
</comment>
<accession>H3NIV9</accession>
<dbReference type="HOGENOM" id="CLU_063440_3_3_9"/>
<reference evidence="2 3" key="1">
    <citation type="submission" date="2012-01" db="EMBL/GenBank/DDBJ databases">
        <title>The Genome Sequence of Facklamia languida CCUG 37842.</title>
        <authorList>
            <consortium name="The Broad Institute Genome Sequencing Platform"/>
            <person name="Earl A."/>
            <person name="Ward D."/>
            <person name="Feldgarden M."/>
            <person name="Gevers D."/>
            <person name="Huys G."/>
            <person name="Young S.K."/>
            <person name="Zeng Q."/>
            <person name="Gargeya S."/>
            <person name="Fitzgerald M."/>
            <person name="Haas B."/>
            <person name="Abouelleil A."/>
            <person name="Alvarado L."/>
            <person name="Arachchi H.M."/>
            <person name="Berlin A."/>
            <person name="Chapman S.B."/>
            <person name="Gearin G."/>
            <person name="Goldberg J."/>
            <person name="Griggs A."/>
            <person name="Gujja S."/>
            <person name="Hansen M."/>
            <person name="Heiman D."/>
            <person name="Howarth C."/>
            <person name="Larimer J."/>
            <person name="Lui A."/>
            <person name="MacDonald P.J.P."/>
            <person name="McCowen C."/>
            <person name="Montmayeur A."/>
            <person name="Murphy C."/>
            <person name="Neiman D."/>
            <person name="Pearson M."/>
            <person name="Priest M."/>
            <person name="Roberts A."/>
            <person name="Saif S."/>
            <person name="Shea T."/>
            <person name="Sisk P."/>
            <person name="Stolte C."/>
            <person name="Sykes S."/>
            <person name="Wortman J."/>
            <person name="Nusbaum C."/>
            <person name="Birren B."/>
        </authorList>
    </citation>
    <scope>NUCLEOTIDE SEQUENCE [LARGE SCALE GENOMIC DNA]</scope>
    <source>
        <strain evidence="2 3">CCUG 37842</strain>
    </source>
</reference>
<evidence type="ECO:0000313" key="2">
    <source>
        <dbReference type="EMBL" id="EHR37237.1"/>
    </source>
</evidence>
<evidence type="ECO:0000313" key="3">
    <source>
        <dbReference type="Proteomes" id="UP000006190"/>
    </source>
</evidence>
<dbReference type="OrthoDB" id="9808017at2"/>
<dbReference type="PANTHER" id="PTHR33169:SF25">
    <property type="entry name" value="DNA-BINDING PROTEIN YIZB-RELATED"/>
    <property type="match status" value="1"/>
</dbReference>
<proteinExistence type="predicted"/>
<keyword evidence="3" id="KW-1185">Reference proteome</keyword>
<dbReference type="PANTHER" id="PTHR33169">
    <property type="entry name" value="PADR-FAMILY TRANSCRIPTIONAL REGULATOR"/>
    <property type="match status" value="1"/>
</dbReference>
<dbReference type="EMBL" id="AGEG01000009">
    <property type="protein sequence ID" value="EHR37237.1"/>
    <property type="molecule type" value="Genomic_DNA"/>
</dbReference>
<protein>
    <recommendedName>
        <fullName evidence="1">Transcription regulator PadR N-terminal domain-containing protein</fullName>
    </recommendedName>
</protein>
<dbReference type="SUPFAM" id="SSF46785">
    <property type="entry name" value="Winged helix' DNA-binding domain"/>
    <property type="match status" value="1"/>
</dbReference>
<dbReference type="Pfam" id="PF03551">
    <property type="entry name" value="PadR"/>
    <property type="match status" value="1"/>
</dbReference>
<dbReference type="RefSeq" id="WP_006308845.1">
    <property type="nucleotide sequence ID" value="NZ_JH601133.1"/>
</dbReference>
<gene>
    <name evidence="2" type="ORF">HMPREF9708_00798</name>
</gene>
<dbReference type="PATRIC" id="fig|883113.3.peg.796"/>
<organism evidence="2 3">
    <name type="scientific">Facklamia languida CCUG 37842</name>
    <dbReference type="NCBI Taxonomy" id="883113"/>
    <lineage>
        <taxon>Bacteria</taxon>
        <taxon>Bacillati</taxon>
        <taxon>Bacillota</taxon>
        <taxon>Bacilli</taxon>
        <taxon>Lactobacillales</taxon>
        <taxon>Aerococcaceae</taxon>
        <taxon>Facklamia</taxon>
    </lineage>
</organism>
<dbReference type="AlphaFoldDB" id="H3NIV9"/>
<dbReference type="STRING" id="883113.HMPREF9708_00798"/>
<dbReference type="eggNOG" id="COG1695">
    <property type="taxonomic scope" value="Bacteria"/>
</dbReference>